<proteinExistence type="predicted"/>
<protein>
    <submittedName>
        <fullName evidence="1">Helix-turn-helix transcriptional regulator</fullName>
    </submittedName>
</protein>
<dbReference type="EMBL" id="CP068393">
    <property type="protein sequence ID" value="QUC65959.1"/>
    <property type="molecule type" value="Genomic_DNA"/>
</dbReference>
<name>A0AC61N4D4_9FIRM</name>
<keyword evidence="2" id="KW-1185">Reference proteome</keyword>
<dbReference type="Proteomes" id="UP000682782">
    <property type="component" value="Chromosome"/>
</dbReference>
<gene>
    <name evidence="1" type="ORF">JYE49_08720</name>
</gene>
<evidence type="ECO:0000313" key="2">
    <source>
        <dbReference type="Proteomes" id="UP000682782"/>
    </source>
</evidence>
<reference evidence="1" key="1">
    <citation type="submission" date="2021-01" db="EMBL/GenBank/DDBJ databases">
        <title>Complete genome sequence of Clostridiales bacterium R-7.</title>
        <authorList>
            <person name="Mahoney-Kurpe S.C."/>
            <person name="Palevich N."/>
            <person name="Koike S."/>
            <person name="Moon C.D."/>
            <person name="Attwood G.T."/>
        </authorList>
    </citation>
    <scope>NUCLEOTIDE SEQUENCE</scope>
    <source>
        <strain evidence="1">R-7</strain>
    </source>
</reference>
<accession>A0AC61N4D4</accession>
<evidence type="ECO:0000313" key="1">
    <source>
        <dbReference type="EMBL" id="QUC65959.1"/>
    </source>
</evidence>
<organism evidence="1 2">
    <name type="scientific">Aristaeella hokkaidonensis</name>
    <dbReference type="NCBI Taxonomy" id="3046382"/>
    <lineage>
        <taxon>Bacteria</taxon>
        <taxon>Bacillati</taxon>
        <taxon>Bacillota</taxon>
        <taxon>Clostridia</taxon>
        <taxon>Eubacteriales</taxon>
        <taxon>Aristaeellaceae</taxon>
        <taxon>Aristaeella</taxon>
    </lineage>
</organism>
<sequence>MAQIQLNEQIAFLRRQKGLTQEALAQQLGVTNQTVSKWESGQCCPDIQLLPVLADLFGISVDELMGHTPSGSLDSLCLGLKSYFTNLPEGQSFEDAYRLAAQLHEIVMTDGYKKRLPWSEKNYAEENMTRWGLSACSEAPGNTLRSGNVLLFTRNDAYQSPKAAELRAIQAALKMLSDRKALKVFFALQDLTVRDPDLYVTADGIAAKAKLDIDETEEILSDLPVTVLEDGVTEKYRIEGSAAWLADVIRLVRL</sequence>